<sequence length="147" mass="16271">MKKATVAISQKDHIEGCPVDEHIAYKMERKTTRKKSCAEKATPIFAIYDDEASADLSTSCQFSESKLLNKFFEMLNTYNYEILHQGFYKSLHRGIICPVVGGRQDPPLSGGSRACLLHLIRAAHSGPIPLSSLENPLCDVPSASRQC</sequence>
<dbReference type="EMBL" id="JYDH01000435">
    <property type="protein sequence ID" value="KRY26427.1"/>
    <property type="molecule type" value="Genomic_DNA"/>
</dbReference>
<accession>A0A0V1ANM4</accession>
<name>A0A0V1ANM4_TRISP</name>
<keyword evidence="2" id="KW-1185">Reference proteome</keyword>
<reference evidence="1 2" key="1">
    <citation type="submission" date="2015-01" db="EMBL/GenBank/DDBJ databases">
        <title>Evolution of Trichinella species and genotypes.</title>
        <authorList>
            <person name="Korhonen P.K."/>
            <person name="Edoardo P."/>
            <person name="Giuseppe L.R."/>
            <person name="Gasser R.B."/>
        </authorList>
    </citation>
    <scope>NUCLEOTIDE SEQUENCE [LARGE SCALE GENOMIC DNA]</scope>
    <source>
        <strain evidence="1">ISS3</strain>
    </source>
</reference>
<proteinExistence type="predicted"/>
<dbReference type="Proteomes" id="UP000054776">
    <property type="component" value="Unassembled WGS sequence"/>
</dbReference>
<evidence type="ECO:0000313" key="1">
    <source>
        <dbReference type="EMBL" id="KRY26427.1"/>
    </source>
</evidence>
<organism evidence="1 2">
    <name type="scientific">Trichinella spiralis</name>
    <name type="common">Trichina worm</name>
    <dbReference type="NCBI Taxonomy" id="6334"/>
    <lineage>
        <taxon>Eukaryota</taxon>
        <taxon>Metazoa</taxon>
        <taxon>Ecdysozoa</taxon>
        <taxon>Nematoda</taxon>
        <taxon>Enoplea</taxon>
        <taxon>Dorylaimia</taxon>
        <taxon>Trichinellida</taxon>
        <taxon>Trichinellidae</taxon>
        <taxon>Trichinella</taxon>
    </lineage>
</organism>
<dbReference type="AlphaFoldDB" id="A0A0V1ANM4"/>
<evidence type="ECO:0000313" key="2">
    <source>
        <dbReference type="Proteomes" id="UP000054776"/>
    </source>
</evidence>
<gene>
    <name evidence="1" type="ORF">T01_7689</name>
</gene>
<comment type="caution">
    <text evidence="1">The sequence shown here is derived from an EMBL/GenBank/DDBJ whole genome shotgun (WGS) entry which is preliminary data.</text>
</comment>
<dbReference type="InParanoid" id="A0A0V1ANM4"/>
<protein>
    <submittedName>
        <fullName evidence="1">Uncharacterized protein</fullName>
    </submittedName>
</protein>